<feature type="transmembrane region" description="Helical" evidence="6">
    <location>
        <begin position="77"/>
        <end position="97"/>
    </location>
</feature>
<keyword evidence="3 6" id="KW-1133">Transmembrane helix</keyword>
<feature type="transmembrane region" description="Helical" evidence="6">
    <location>
        <begin position="103"/>
        <end position="125"/>
    </location>
</feature>
<feature type="transmembrane region" description="Helical" evidence="6">
    <location>
        <begin position="206"/>
        <end position="227"/>
    </location>
</feature>
<dbReference type="GO" id="GO:0016020">
    <property type="term" value="C:membrane"/>
    <property type="evidence" value="ECO:0007669"/>
    <property type="project" value="UniProtKB-SubCell"/>
</dbReference>
<dbReference type="EMBL" id="HBIZ01039390">
    <property type="protein sequence ID" value="CAE0772497.1"/>
    <property type="molecule type" value="Transcribed_RNA"/>
</dbReference>
<dbReference type="InterPro" id="IPR037185">
    <property type="entry name" value="EmrE-like"/>
</dbReference>
<dbReference type="InterPro" id="IPR008521">
    <property type="entry name" value="Mg_trans_NIPA"/>
</dbReference>
<feature type="region of interest" description="Disordered" evidence="5">
    <location>
        <begin position="1"/>
        <end position="25"/>
    </location>
</feature>
<feature type="compositionally biased region" description="Pro residues" evidence="5">
    <location>
        <begin position="12"/>
        <end position="25"/>
    </location>
</feature>
<evidence type="ECO:0000256" key="4">
    <source>
        <dbReference type="ARBA" id="ARBA00023136"/>
    </source>
</evidence>
<feature type="transmembrane region" description="Helical" evidence="6">
    <location>
        <begin position="173"/>
        <end position="194"/>
    </location>
</feature>
<feature type="transmembrane region" description="Helical" evidence="6">
    <location>
        <begin position="32"/>
        <end position="56"/>
    </location>
</feature>
<proteinExistence type="predicted"/>
<organism evidence="7">
    <name type="scientific">Chrysotila carterae</name>
    <name type="common">Marine alga</name>
    <name type="synonym">Syracosphaera carterae</name>
    <dbReference type="NCBI Taxonomy" id="13221"/>
    <lineage>
        <taxon>Eukaryota</taxon>
        <taxon>Haptista</taxon>
        <taxon>Haptophyta</taxon>
        <taxon>Prymnesiophyceae</taxon>
        <taxon>Isochrysidales</taxon>
        <taxon>Isochrysidaceae</taxon>
        <taxon>Chrysotila</taxon>
    </lineage>
</organism>
<evidence type="ECO:0000256" key="5">
    <source>
        <dbReference type="SAM" id="MobiDB-lite"/>
    </source>
</evidence>
<dbReference type="PANTHER" id="PTHR12570:SF82">
    <property type="entry name" value="NIPA-LIKE PROTEIN 3"/>
    <property type="match status" value="1"/>
</dbReference>
<dbReference type="PANTHER" id="PTHR12570">
    <property type="match status" value="1"/>
</dbReference>
<name>A0A7S4BPC5_CHRCT</name>
<evidence type="ECO:0000256" key="2">
    <source>
        <dbReference type="ARBA" id="ARBA00022692"/>
    </source>
</evidence>
<feature type="transmembrane region" description="Helical" evidence="6">
    <location>
        <begin position="320"/>
        <end position="339"/>
    </location>
</feature>
<dbReference type="Gene3D" id="1.10.3730.20">
    <property type="match status" value="1"/>
</dbReference>
<feature type="transmembrane region" description="Helical" evidence="6">
    <location>
        <begin position="257"/>
        <end position="276"/>
    </location>
</feature>
<keyword evidence="2 6" id="KW-0812">Transmembrane</keyword>
<gene>
    <name evidence="7" type="ORF">PCAR00345_LOCUS25109</name>
</gene>
<accession>A0A7S4BPC5</accession>
<dbReference type="GO" id="GO:0015095">
    <property type="term" value="F:magnesium ion transmembrane transporter activity"/>
    <property type="evidence" value="ECO:0007669"/>
    <property type="project" value="InterPro"/>
</dbReference>
<evidence type="ECO:0000256" key="6">
    <source>
        <dbReference type="SAM" id="Phobius"/>
    </source>
</evidence>
<sequence length="397" mass="42960">MSTAEPPGMTAPSPPLMPTPQAPPPPPETVGVGLLIAAALLALCGAALLALSMVVQRYALAHPGPRVKMLCWKTTRMRAWVVGLVIYGVANGVYAAALSFGPLSVLGSLFTTLLVFNMIFARYMLGEELEPPRVIGALIILIGATCCAVSTPVDIETVFSPDEIAELFQRPEGITYICILFGLVLASVASILIFERHYPNSHDGSNLQPPIWLAHVMAILYPASLGMDEGLAQIMMRSSVSMYNYCGEHGIMECHHWTVYVTLLLWIAFSIPNLWWFKVVFQRYEVTVALPIEYGAVNVCAICSGLIFFNEAAYFNSWQLPLMISGGCIIMLGIGISRVHCGGAQVSRVVPLADGTEASTLSTSREMATKDGSNYELQVDVPSELSAQEHNQTAAYS</sequence>
<evidence type="ECO:0000313" key="7">
    <source>
        <dbReference type="EMBL" id="CAE0772497.1"/>
    </source>
</evidence>
<dbReference type="AlphaFoldDB" id="A0A7S4BPC5"/>
<comment type="subcellular location">
    <subcellularLocation>
        <location evidence="1">Membrane</location>
        <topology evidence="1">Multi-pass membrane protein</topology>
    </subcellularLocation>
</comment>
<dbReference type="Pfam" id="PF05653">
    <property type="entry name" value="Mg_trans_NIPA"/>
    <property type="match status" value="1"/>
</dbReference>
<evidence type="ECO:0000256" key="1">
    <source>
        <dbReference type="ARBA" id="ARBA00004141"/>
    </source>
</evidence>
<feature type="transmembrane region" description="Helical" evidence="6">
    <location>
        <begin position="288"/>
        <end position="308"/>
    </location>
</feature>
<evidence type="ECO:0008006" key="8">
    <source>
        <dbReference type="Google" id="ProtNLM"/>
    </source>
</evidence>
<feature type="transmembrane region" description="Helical" evidence="6">
    <location>
        <begin position="134"/>
        <end position="153"/>
    </location>
</feature>
<dbReference type="SUPFAM" id="SSF103481">
    <property type="entry name" value="Multidrug resistance efflux transporter EmrE"/>
    <property type="match status" value="1"/>
</dbReference>
<evidence type="ECO:0000256" key="3">
    <source>
        <dbReference type="ARBA" id="ARBA00022989"/>
    </source>
</evidence>
<reference evidence="7" key="1">
    <citation type="submission" date="2021-01" db="EMBL/GenBank/DDBJ databases">
        <authorList>
            <person name="Corre E."/>
            <person name="Pelletier E."/>
            <person name="Niang G."/>
            <person name="Scheremetjew M."/>
            <person name="Finn R."/>
            <person name="Kale V."/>
            <person name="Holt S."/>
            <person name="Cochrane G."/>
            <person name="Meng A."/>
            <person name="Brown T."/>
            <person name="Cohen L."/>
        </authorList>
    </citation>
    <scope>NUCLEOTIDE SEQUENCE</scope>
    <source>
        <strain evidence="7">CCMP645</strain>
    </source>
</reference>
<protein>
    <recommendedName>
        <fullName evidence="8">Magnesium transporter</fullName>
    </recommendedName>
</protein>
<keyword evidence="4 6" id="KW-0472">Membrane</keyword>